<evidence type="ECO:0000256" key="1">
    <source>
        <dbReference type="SAM" id="MobiDB-lite"/>
    </source>
</evidence>
<feature type="compositionally biased region" description="Low complexity" evidence="1">
    <location>
        <begin position="9"/>
        <end position="29"/>
    </location>
</feature>
<evidence type="ECO:0000313" key="3">
    <source>
        <dbReference type="EMBL" id="OBR86678.1"/>
    </source>
</evidence>
<protein>
    <submittedName>
        <fullName evidence="3">Uncharacterized protein</fullName>
    </submittedName>
</protein>
<feature type="compositionally biased region" description="Low complexity" evidence="1">
    <location>
        <begin position="258"/>
        <end position="278"/>
    </location>
</feature>
<gene>
    <name evidence="3" type="ORF">I303_02689</name>
    <name evidence="4" type="ORF">I303_102674</name>
</gene>
<evidence type="ECO:0000256" key="2">
    <source>
        <dbReference type="SAM" id="Phobius"/>
    </source>
</evidence>
<name>A0A1A6A9F3_9TREE</name>
<dbReference type="RefSeq" id="XP_018264520.1">
    <property type="nucleotide sequence ID" value="XM_018406026.1"/>
</dbReference>
<dbReference type="GeneID" id="28966388"/>
<sequence length="423" mass="43025">MLTSAIPTPENNPSSDASPSSTDSSISEPFNPFALLDTMATDSGPNSAIRRSRVLRSVRRGDTPLNEDTHKYKRGVELGLGHFSGVEDRGRHITERGSGKWMAERMGKRQDQATSEGAGEGQGGTKTLSVETQTVELENGASLPTSLFEDPTGGQAQLKLSMMWETTNEFETSVGKMTEKCLIPADDPSQRFCETLLDGEILGGTGDAVPLAAASASASPASTTAETSVTAIATATEAGITSSPASEGTSVTAESALSPAETSSSGESPSASSAGVEGTASASGSYVPPTTLSDVPTSTDNVQATISPTDSVAASLTASAASADSAITGTPVINFTVQPIASDTASTAAAAAASEDAATVSIPGQQLQVLPIGLGVFGGLAGIAILVVLYVTYQRRKFKLQFRSRKLAETAAPMGTGGSYGSA</sequence>
<feature type="compositionally biased region" description="Basic and acidic residues" evidence="1">
    <location>
        <begin position="95"/>
        <end position="111"/>
    </location>
</feature>
<feature type="compositionally biased region" description="Polar residues" evidence="1">
    <location>
        <begin position="242"/>
        <end position="255"/>
    </location>
</feature>
<reference evidence="4" key="3">
    <citation type="submission" date="2024-02" db="EMBL/GenBank/DDBJ databases">
        <title>Comparative genomics of Cryptococcus and Kwoniella reveals pathogenesis evolution and contrasting modes of karyotype evolution via chromosome fusion or intercentromeric recombination.</title>
        <authorList>
            <person name="Coelho M.A."/>
            <person name="David-Palma M."/>
            <person name="Shea T."/>
            <person name="Bowers K."/>
            <person name="McGinley-Smith S."/>
            <person name="Mohammad A.W."/>
            <person name="Gnirke A."/>
            <person name="Yurkov A.M."/>
            <person name="Nowrousian M."/>
            <person name="Sun S."/>
            <person name="Cuomo C.A."/>
            <person name="Heitman J."/>
        </authorList>
    </citation>
    <scope>NUCLEOTIDE SEQUENCE</scope>
    <source>
        <strain evidence="4">CBS 10117</strain>
    </source>
</reference>
<reference evidence="3" key="1">
    <citation type="submission" date="2013-07" db="EMBL/GenBank/DDBJ databases">
        <title>The Genome Sequence of Cryptococcus dejecticola CBS10117.</title>
        <authorList>
            <consortium name="The Broad Institute Genome Sequencing Platform"/>
            <person name="Cuomo C."/>
            <person name="Litvintseva A."/>
            <person name="Chen Y."/>
            <person name="Heitman J."/>
            <person name="Sun S."/>
            <person name="Springer D."/>
            <person name="Dromer F."/>
            <person name="Young S.K."/>
            <person name="Zeng Q."/>
            <person name="Gargeya S."/>
            <person name="Fitzgerald M."/>
            <person name="Abouelleil A."/>
            <person name="Alvarado L."/>
            <person name="Berlin A.M."/>
            <person name="Chapman S.B."/>
            <person name="Dewar J."/>
            <person name="Goldberg J."/>
            <person name="Griggs A."/>
            <person name="Gujja S."/>
            <person name="Hansen M."/>
            <person name="Howarth C."/>
            <person name="Imamovic A."/>
            <person name="Larimer J."/>
            <person name="McCowan C."/>
            <person name="Murphy C."/>
            <person name="Pearson M."/>
            <person name="Priest M."/>
            <person name="Roberts A."/>
            <person name="Saif S."/>
            <person name="Shea T."/>
            <person name="Sykes S."/>
            <person name="Wortman J."/>
            <person name="Nusbaum C."/>
            <person name="Birren B."/>
        </authorList>
    </citation>
    <scope>NUCLEOTIDE SEQUENCE [LARGE SCALE GENOMIC DNA]</scope>
    <source>
        <strain evidence="3">CBS 10117</strain>
    </source>
</reference>
<dbReference type="EMBL" id="CP144532">
    <property type="protein sequence ID" value="WWC60110.1"/>
    <property type="molecule type" value="Genomic_DNA"/>
</dbReference>
<feature type="region of interest" description="Disordered" evidence="1">
    <location>
        <begin position="95"/>
        <end position="126"/>
    </location>
</feature>
<proteinExistence type="predicted"/>
<keyword evidence="2" id="KW-1133">Transmembrane helix</keyword>
<dbReference type="AlphaFoldDB" id="A0A1A6A9F3"/>
<organism evidence="3">
    <name type="scientific">Kwoniella dejecticola CBS 10117</name>
    <dbReference type="NCBI Taxonomy" id="1296121"/>
    <lineage>
        <taxon>Eukaryota</taxon>
        <taxon>Fungi</taxon>
        <taxon>Dikarya</taxon>
        <taxon>Basidiomycota</taxon>
        <taxon>Agaricomycotina</taxon>
        <taxon>Tremellomycetes</taxon>
        <taxon>Tremellales</taxon>
        <taxon>Cryptococcaceae</taxon>
        <taxon>Kwoniella</taxon>
    </lineage>
</organism>
<evidence type="ECO:0000313" key="4">
    <source>
        <dbReference type="EMBL" id="WWC60110.1"/>
    </source>
</evidence>
<feature type="transmembrane region" description="Helical" evidence="2">
    <location>
        <begin position="369"/>
        <end position="393"/>
    </location>
</feature>
<feature type="region of interest" description="Disordered" evidence="1">
    <location>
        <begin position="1"/>
        <end position="46"/>
    </location>
</feature>
<dbReference type="EMBL" id="KI894029">
    <property type="protein sequence ID" value="OBR86678.1"/>
    <property type="molecule type" value="Genomic_DNA"/>
</dbReference>
<evidence type="ECO:0000313" key="5">
    <source>
        <dbReference type="Proteomes" id="UP000078595"/>
    </source>
</evidence>
<keyword evidence="2" id="KW-0812">Transmembrane</keyword>
<reference evidence="4" key="2">
    <citation type="submission" date="2013-07" db="EMBL/GenBank/DDBJ databases">
        <authorList>
            <consortium name="The Broad Institute Genome Sequencing Platform"/>
            <person name="Cuomo C."/>
            <person name="Litvintseva A."/>
            <person name="Chen Y."/>
            <person name="Heitman J."/>
            <person name="Sun S."/>
            <person name="Springer D."/>
            <person name="Dromer F."/>
            <person name="Young S.K."/>
            <person name="Zeng Q."/>
            <person name="Gargeya S."/>
            <person name="Fitzgerald M."/>
            <person name="Abouelleil A."/>
            <person name="Alvarado L."/>
            <person name="Berlin A.M."/>
            <person name="Chapman S.B."/>
            <person name="Dewar J."/>
            <person name="Goldberg J."/>
            <person name="Griggs A."/>
            <person name="Gujja S."/>
            <person name="Hansen M."/>
            <person name="Howarth C."/>
            <person name="Imamovic A."/>
            <person name="Larimer J."/>
            <person name="McCowan C."/>
            <person name="Murphy C."/>
            <person name="Pearson M."/>
            <person name="Priest M."/>
            <person name="Roberts A."/>
            <person name="Saif S."/>
            <person name="Shea T."/>
            <person name="Sykes S."/>
            <person name="Wortman J."/>
            <person name="Nusbaum C."/>
            <person name="Birren B."/>
        </authorList>
    </citation>
    <scope>NUCLEOTIDE SEQUENCE</scope>
    <source>
        <strain evidence="4">CBS 10117</strain>
    </source>
</reference>
<feature type="compositionally biased region" description="Polar residues" evidence="1">
    <location>
        <begin position="280"/>
        <end position="303"/>
    </location>
</feature>
<dbReference type="Proteomes" id="UP000078595">
    <property type="component" value="Chromosome 3"/>
</dbReference>
<dbReference type="KEGG" id="kdj:28966388"/>
<dbReference type="VEuPathDB" id="FungiDB:I303_02689"/>
<feature type="region of interest" description="Disordered" evidence="1">
    <location>
        <begin position="240"/>
        <end position="303"/>
    </location>
</feature>
<keyword evidence="2" id="KW-0472">Membrane</keyword>
<accession>A0A1A6A9F3</accession>
<keyword evidence="5" id="KW-1185">Reference proteome</keyword>
<dbReference type="OrthoDB" id="2565218at2759"/>
<dbReference type="STRING" id="1296121.A0A1A6A9F3"/>